<dbReference type="GO" id="GO:0032259">
    <property type="term" value="P:methylation"/>
    <property type="evidence" value="ECO:0007669"/>
    <property type="project" value="UniProtKB-KW"/>
</dbReference>
<reference evidence="1 2" key="2">
    <citation type="journal article" date="2016" name="FEMS Yeast Res.">
        <title>Curation of the genome annotation of Pichia pastoris (Komagataella phaffii) CBS7435 from gene level to protein function.</title>
        <authorList>
            <person name="Valli M."/>
            <person name="Tatto N.E."/>
            <person name="Peymann A."/>
            <person name="Gruber C."/>
            <person name="Landes N."/>
            <person name="Ekker H."/>
            <person name="Thallinger G.G."/>
            <person name="Mattanovich D."/>
            <person name="Gasser B."/>
            <person name="Graf A.B."/>
        </authorList>
    </citation>
    <scope>GENOME REANNOTATION</scope>
    <source>
        <strain evidence="1 2">ATCC 76273 / CBS 7435 / CECT 11047 / NRRL Y-11430 / Wegner 21-1</strain>
    </source>
</reference>
<dbReference type="SMR" id="A0A1G4KP44"/>
<evidence type="ECO:0000313" key="2">
    <source>
        <dbReference type="Proteomes" id="UP000006853"/>
    </source>
</evidence>
<accession>A0A1G4KP44</accession>
<keyword evidence="2" id="KW-1185">Reference proteome</keyword>
<sequence>MRIDRADYLEINKLVTRLSIALILFALIQPRYPYSIPFGFILAMLVSYKNPIVERMWKRFLFMGLPKLSTEDKKLLQAIDALSKYKARSTSWNDRRRVLFRRMPWRHQNIAMKLGFTARINDVQKCINENSKLTESVIEMVRDEYSLPPSCPPDLAIEDNIRVIETLCHYARDWSSLGDVEVQPLVDYIKDSITKVLSQDAQRQTNVIVPGSGLGRISHELALLPFHSVHSVEYSTLMYLFNKFVYSDSPKTYKVYPFAHSYSHHVEAKDQQRSIDFTQLPERPSNLHIHNQDFNEFTLSSQQENLVIVTAFFLDTAENMFEYFDTIDALMNSVTGTKLWINVGPLKYGTAARVEFSYDELKALLSEYNWKLLDEQDPKPLGYLTNLKGLWQGNYGVTMWTATK</sequence>
<keyword evidence="1" id="KW-0489">Methyltransferase</keyword>
<dbReference type="InterPro" id="IPR029063">
    <property type="entry name" value="SAM-dependent_MTases_sf"/>
</dbReference>
<dbReference type="Pfam" id="PF07942">
    <property type="entry name" value="CARME"/>
    <property type="match status" value="1"/>
</dbReference>
<dbReference type="AlphaFoldDB" id="A0A1G4KP44"/>
<dbReference type="EMBL" id="FR839628">
    <property type="protein sequence ID" value="SCV11772.1"/>
    <property type="molecule type" value="Genomic_DNA"/>
</dbReference>
<organism evidence="1 2">
    <name type="scientific">Komagataella phaffii (strain ATCC 76273 / CBS 7435 / CECT 11047 / NRRL Y-11430 / Wegner 21-1)</name>
    <name type="common">Yeast</name>
    <name type="synonym">Pichia pastoris</name>
    <dbReference type="NCBI Taxonomy" id="981350"/>
    <lineage>
        <taxon>Eukaryota</taxon>
        <taxon>Fungi</taxon>
        <taxon>Dikarya</taxon>
        <taxon>Ascomycota</taxon>
        <taxon>Saccharomycotina</taxon>
        <taxon>Pichiomycetes</taxon>
        <taxon>Pichiales</taxon>
        <taxon>Pichiaceae</taxon>
        <taxon>Komagataella</taxon>
    </lineage>
</organism>
<evidence type="ECO:0000313" key="1">
    <source>
        <dbReference type="EMBL" id="SCV11772.1"/>
    </source>
</evidence>
<dbReference type="SMART" id="SM01296">
    <property type="entry name" value="N2227"/>
    <property type="match status" value="1"/>
</dbReference>
<dbReference type="SUPFAM" id="SSF53335">
    <property type="entry name" value="S-adenosyl-L-methionine-dependent methyltransferases"/>
    <property type="match status" value="1"/>
</dbReference>
<name>A0A1G4KP44_KOMPC</name>
<gene>
    <name evidence="1" type="primary">New2_444</name>
    <name evidence="1" type="ordered locus">PP7435_Chr1-1807</name>
</gene>
<dbReference type="PANTHER" id="PTHR12303">
    <property type="entry name" value="CARNOSINE N-METHYLTRANSFERASE"/>
    <property type="match status" value="1"/>
</dbReference>
<dbReference type="InterPro" id="IPR012901">
    <property type="entry name" value="CARME"/>
</dbReference>
<dbReference type="PANTHER" id="PTHR12303:SF11">
    <property type="entry name" value="AER338CP"/>
    <property type="match status" value="1"/>
</dbReference>
<protein>
    <submittedName>
        <fullName evidence="1">Putative S-adenosylmethionine-dependent methyltransferase</fullName>
    </submittedName>
</protein>
<reference evidence="1 2" key="1">
    <citation type="journal article" date="2011" name="J. Biotechnol.">
        <title>High-quality genome sequence of Pichia pastoris CBS7435.</title>
        <authorList>
            <person name="Kuberl A."/>
            <person name="Schneider J."/>
            <person name="Thallinger G.G."/>
            <person name="Anderl I."/>
            <person name="Wibberg D."/>
            <person name="Hajek T."/>
            <person name="Jaenicke S."/>
            <person name="Brinkrolf K."/>
            <person name="Goesmann A."/>
            <person name="Szczepanowski R."/>
            <person name="Puhler A."/>
            <person name="Schwab H."/>
            <person name="Glieder A."/>
            <person name="Pichler H."/>
        </authorList>
    </citation>
    <scope>NUCLEOTIDE SEQUENCE [LARGE SCALE GENOMIC DNA]</scope>
    <source>
        <strain evidence="2">ATCC 76273 / CBS 7435 / CECT 11047 / NRRL Y-11430 / Wegner 21-1</strain>
    </source>
</reference>
<keyword evidence="1" id="KW-0808">Transferase</keyword>
<dbReference type="GO" id="GO:0008757">
    <property type="term" value="F:S-adenosylmethionine-dependent methyltransferase activity"/>
    <property type="evidence" value="ECO:0007669"/>
    <property type="project" value="InterPro"/>
</dbReference>
<proteinExistence type="predicted"/>
<dbReference type="Proteomes" id="UP000006853">
    <property type="component" value="Chromosome 1"/>
</dbReference>